<dbReference type="AlphaFoldDB" id="A0A419SZR6"/>
<feature type="domain" description="HTH cro/C1-type" evidence="1">
    <location>
        <begin position="8"/>
        <end position="69"/>
    </location>
</feature>
<comment type="caution">
    <text evidence="2">The sequence shown here is derived from an EMBL/GenBank/DDBJ whole genome shotgun (WGS) entry which is preliminary data.</text>
</comment>
<proteinExistence type="predicted"/>
<dbReference type="OrthoDB" id="9812495at2"/>
<organism evidence="2 3">
    <name type="scientific">Lacrimispora algidixylanolytica</name>
    <dbReference type="NCBI Taxonomy" id="94868"/>
    <lineage>
        <taxon>Bacteria</taxon>
        <taxon>Bacillati</taxon>
        <taxon>Bacillota</taxon>
        <taxon>Clostridia</taxon>
        <taxon>Lachnospirales</taxon>
        <taxon>Lachnospiraceae</taxon>
        <taxon>Lacrimispora</taxon>
    </lineage>
</organism>
<accession>A0A419SZR6</accession>
<dbReference type="RefSeq" id="WP_120197466.1">
    <property type="nucleotide sequence ID" value="NZ_MCIA01000030.1"/>
</dbReference>
<sequence>MNLKFIPERLTLLRTQTGISAKDMSLSLGQKDTFIEEIEQKRLTPCMEDFLSICEFFKITPGEFFDEKNLNPTLLNQLLQKLIPLSGTALEDLLTHLSEVRDSIKKENEGFY</sequence>
<dbReference type="EMBL" id="MCIA01000030">
    <property type="protein sequence ID" value="RKD30679.1"/>
    <property type="molecule type" value="Genomic_DNA"/>
</dbReference>
<dbReference type="SUPFAM" id="SSF47413">
    <property type="entry name" value="lambda repressor-like DNA-binding domains"/>
    <property type="match status" value="1"/>
</dbReference>
<evidence type="ECO:0000259" key="1">
    <source>
        <dbReference type="Pfam" id="PF12844"/>
    </source>
</evidence>
<dbReference type="InterPro" id="IPR001387">
    <property type="entry name" value="Cro/C1-type_HTH"/>
</dbReference>
<dbReference type="Gene3D" id="1.10.260.40">
    <property type="entry name" value="lambda repressor-like DNA-binding domains"/>
    <property type="match status" value="1"/>
</dbReference>
<dbReference type="CDD" id="cd00093">
    <property type="entry name" value="HTH_XRE"/>
    <property type="match status" value="1"/>
</dbReference>
<protein>
    <recommendedName>
        <fullName evidence="1">HTH cro/C1-type domain-containing protein</fullName>
    </recommendedName>
</protein>
<dbReference type="GO" id="GO:0003677">
    <property type="term" value="F:DNA binding"/>
    <property type="evidence" value="ECO:0007669"/>
    <property type="project" value="InterPro"/>
</dbReference>
<dbReference type="InterPro" id="IPR010982">
    <property type="entry name" value="Lambda_DNA-bd_dom_sf"/>
</dbReference>
<dbReference type="Proteomes" id="UP000284277">
    <property type="component" value="Unassembled WGS sequence"/>
</dbReference>
<dbReference type="Pfam" id="PF12844">
    <property type="entry name" value="HTH_19"/>
    <property type="match status" value="1"/>
</dbReference>
<gene>
    <name evidence="2" type="ORF">BET01_04995</name>
</gene>
<evidence type="ECO:0000313" key="2">
    <source>
        <dbReference type="EMBL" id="RKD30679.1"/>
    </source>
</evidence>
<reference evidence="2 3" key="1">
    <citation type="submission" date="2016-08" db="EMBL/GenBank/DDBJ databases">
        <title>A new outlook on sporulation: Clostridium algidixylanolyticum.</title>
        <authorList>
            <person name="Poppleton D.I."/>
            <person name="Gribaldo S."/>
        </authorList>
    </citation>
    <scope>NUCLEOTIDE SEQUENCE [LARGE SCALE GENOMIC DNA]</scope>
    <source>
        <strain evidence="2 3">SPL73</strain>
    </source>
</reference>
<evidence type="ECO:0000313" key="3">
    <source>
        <dbReference type="Proteomes" id="UP000284277"/>
    </source>
</evidence>
<keyword evidence="3" id="KW-1185">Reference proteome</keyword>
<name>A0A419SZR6_9FIRM</name>